<dbReference type="EMBL" id="JAHLJV010000022">
    <property type="protein sequence ID" value="KAK1593986.1"/>
    <property type="molecule type" value="Genomic_DNA"/>
</dbReference>
<gene>
    <name evidence="1" type="ORF">LY79DRAFT_165920</name>
</gene>
<dbReference type="RefSeq" id="XP_060415233.1">
    <property type="nucleotide sequence ID" value="XM_060551184.1"/>
</dbReference>
<accession>A0AAD8Q1A8</accession>
<evidence type="ECO:0000313" key="2">
    <source>
        <dbReference type="Proteomes" id="UP001230504"/>
    </source>
</evidence>
<comment type="caution">
    <text evidence="1">The sequence shown here is derived from an EMBL/GenBank/DDBJ whole genome shotgun (WGS) entry which is preliminary data.</text>
</comment>
<dbReference type="Proteomes" id="UP001230504">
    <property type="component" value="Unassembled WGS sequence"/>
</dbReference>
<dbReference type="GeneID" id="85435424"/>
<reference evidence="1" key="1">
    <citation type="submission" date="2021-06" db="EMBL/GenBank/DDBJ databases">
        <title>Comparative genomics, transcriptomics and evolutionary studies reveal genomic signatures of adaptation to plant cell wall in hemibiotrophic fungi.</title>
        <authorList>
            <consortium name="DOE Joint Genome Institute"/>
            <person name="Baroncelli R."/>
            <person name="Diaz J.F."/>
            <person name="Benocci T."/>
            <person name="Peng M."/>
            <person name="Battaglia E."/>
            <person name="Haridas S."/>
            <person name="Andreopoulos W."/>
            <person name="Labutti K."/>
            <person name="Pangilinan J."/>
            <person name="Floch G.L."/>
            <person name="Makela M.R."/>
            <person name="Henrissat B."/>
            <person name="Grigoriev I.V."/>
            <person name="Crouch J.A."/>
            <person name="De Vries R.P."/>
            <person name="Sukno S.A."/>
            <person name="Thon M.R."/>
        </authorList>
    </citation>
    <scope>NUCLEOTIDE SEQUENCE</scope>
    <source>
        <strain evidence="1">CBS 125086</strain>
    </source>
</reference>
<evidence type="ECO:0000313" key="1">
    <source>
        <dbReference type="EMBL" id="KAK1593986.1"/>
    </source>
</evidence>
<name>A0AAD8Q1A8_9PEZI</name>
<sequence length="167" mass="18867">MYHRLRTIESSTWSKHWRPWPSPWFTRVKTRGGSCVTSAKCRPSSPSTLVIGIVCLCICVLRLMRTATDQPAAQLSSACRTFTVVRRPAYPFHRPQSTRPTLMLCVATAYLHNAALQLPVPSVHTAQQWRVSVESICLRNSVTLAMWQAKMKNPHTSERGREPHGLS</sequence>
<dbReference type="AlphaFoldDB" id="A0AAD8Q1A8"/>
<proteinExistence type="predicted"/>
<protein>
    <submittedName>
        <fullName evidence="1">Uncharacterized protein</fullName>
    </submittedName>
</protein>
<organism evidence="1 2">
    <name type="scientific">Colletotrichum navitas</name>
    <dbReference type="NCBI Taxonomy" id="681940"/>
    <lineage>
        <taxon>Eukaryota</taxon>
        <taxon>Fungi</taxon>
        <taxon>Dikarya</taxon>
        <taxon>Ascomycota</taxon>
        <taxon>Pezizomycotina</taxon>
        <taxon>Sordariomycetes</taxon>
        <taxon>Hypocreomycetidae</taxon>
        <taxon>Glomerellales</taxon>
        <taxon>Glomerellaceae</taxon>
        <taxon>Colletotrichum</taxon>
        <taxon>Colletotrichum graminicola species complex</taxon>
    </lineage>
</organism>
<keyword evidence="2" id="KW-1185">Reference proteome</keyword>